<gene>
    <name evidence="7" type="ORF">AZE42_10651</name>
</gene>
<comment type="subunit">
    <text evidence="3">Homodimer.</text>
</comment>
<dbReference type="EMBL" id="LVVM01000492">
    <property type="protein sequence ID" value="OJA20623.1"/>
    <property type="molecule type" value="Genomic_DNA"/>
</dbReference>
<dbReference type="Proteomes" id="UP000183567">
    <property type="component" value="Unassembled WGS sequence"/>
</dbReference>
<evidence type="ECO:0000313" key="7">
    <source>
        <dbReference type="EMBL" id="OJA20623.1"/>
    </source>
</evidence>
<dbReference type="Pfam" id="PF01218">
    <property type="entry name" value="Coprogen_oxidas"/>
    <property type="match status" value="1"/>
</dbReference>
<dbReference type="SUPFAM" id="SSF102886">
    <property type="entry name" value="Coproporphyrinogen III oxidase"/>
    <property type="match status" value="1"/>
</dbReference>
<proteinExistence type="inferred from homology"/>
<keyword evidence="6" id="KW-0627">Porphyrin biosynthesis</keyword>
<evidence type="ECO:0000256" key="2">
    <source>
        <dbReference type="ARBA" id="ARBA00010644"/>
    </source>
</evidence>
<evidence type="ECO:0000256" key="5">
    <source>
        <dbReference type="ARBA" id="ARBA00023002"/>
    </source>
</evidence>
<dbReference type="Gene3D" id="3.40.1500.10">
    <property type="entry name" value="Coproporphyrinogen III oxidase, aerobic"/>
    <property type="match status" value="1"/>
</dbReference>
<evidence type="ECO:0000256" key="6">
    <source>
        <dbReference type="ARBA" id="ARBA00023244"/>
    </source>
</evidence>
<dbReference type="InterPro" id="IPR001260">
    <property type="entry name" value="Coprogen_oxidase_aer"/>
</dbReference>
<keyword evidence="5" id="KW-0560">Oxidoreductase</keyword>
<evidence type="ECO:0000256" key="1">
    <source>
        <dbReference type="ARBA" id="ARBA00005168"/>
    </source>
</evidence>
<keyword evidence="8" id="KW-1185">Reference proteome</keyword>
<dbReference type="GO" id="GO:0005737">
    <property type="term" value="C:cytoplasm"/>
    <property type="evidence" value="ECO:0007669"/>
    <property type="project" value="TreeGrafter"/>
</dbReference>
<dbReference type="GO" id="GO:0004109">
    <property type="term" value="F:coproporphyrinogen oxidase activity"/>
    <property type="evidence" value="ECO:0007669"/>
    <property type="project" value="UniProtKB-EC"/>
</dbReference>
<evidence type="ECO:0000256" key="3">
    <source>
        <dbReference type="ARBA" id="ARBA00011738"/>
    </source>
</evidence>
<evidence type="ECO:0000256" key="4">
    <source>
        <dbReference type="ARBA" id="ARBA00012869"/>
    </source>
</evidence>
<protein>
    <recommendedName>
        <fullName evidence="4">coproporphyrinogen oxidase</fullName>
        <ecNumber evidence="4">1.3.3.3</ecNumber>
    </recommendedName>
</protein>
<sequence>MRQRFEEYIFGLQEEIIISFERLDPNAPAFKRDSWVQAQGWKGVSGIFSAPLPGDASPAPQTVLEKAGVNVSVVHGILPPPVIKEMREDHSSIPYDTRTSLPFFSAGISLVVHPRNPHAPTVHADYYYFEITEEAAEGEETDKAVAWWFGGGSDLVPSYIYEEDARHFHT</sequence>
<comment type="similarity">
    <text evidence="2">Belongs to the aerobic coproporphyrinogen-III oxidase family.</text>
</comment>
<reference evidence="7 8" key="1">
    <citation type="submission" date="2016-03" db="EMBL/GenBank/DDBJ databases">
        <title>Comparative genomics of the ectomycorrhizal sister species Rhizopogon vinicolor and Rhizopogon vesiculosus (Basidiomycota: Boletales) reveals a divergence of the mating type B locus.</title>
        <authorList>
            <person name="Mujic A.B."/>
            <person name="Kuo A."/>
            <person name="Tritt A."/>
            <person name="Lipzen A."/>
            <person name="Chen C."/>
            <person name="Johnson J."/>
            <person name="Sharma A."/>
            <person name="Barry K."/>
            <person name="Grigoriev I.V."/>
            <person name="Spatafora J.W."/>
        </authorList>
    </citation>
    <scope>NUCLEOTIDE SEQUENCE [LARGE SCALE GENOMIC DNA]</scope>
    <source>
        <strain evidence="7 8">AM-OR11-056</strain>
    </source>
</reference>
<dbReference type="EC" id="1.3.3.3" evidence="4"/>
<dbReference type="InterPro" id="IPR036406">
    <property type="entry name" value="Coprogen_oxidase_aer_sf"/>
</dbReference>
<comment type="pathway">
    <text evidence="1">Porphyrin-containing compound metabolism; protoporphyrin-IX biosynthesis; protoporphyrinogen-IX from coproporphyrinogen-III (O2 route): step 1/1.</text>
</comment>
<dbReference type="PANTHER" id="PTHR10755:SF0">
    <property type="entry name" value="OXYGEN-DEPENDENT COPROPORPHYRINOGEN-III OXIDASE, MITOCHONDRIAL"/>
    <property type="match status" value="1"/>
</dbReference>
<dbReference type="PRINTS" id="PR00073">
    <property type="entry name" value="COPRGNOXDASE"/>
</dbReference>
<dbReference type="OrthoDB" id="15318at2759"/>
<dbReference type="UniPathway" id="UPA00251">
    <property type="reaction ID" value="UER00322"/>
</dbReference>
<name>A0A1J8QJ03_9AGAM</name>
<comment type="caution">
    <text evidence="7">The sequence shown here is derived from an EMBL/GenBank/DDBJ whole genome shotgun (WGS) entry which is preliminary data.</text>
</comment>
<accession>A0A1J8QJ03</accession>
<feature type="non-terminal residue" evidence="7">
    <location>
        <position position="170"/>
    </location>
</feature>
<evidence type="ECO:0000313" key="8">
    <source>
        <dbReference type="Proteomes" id="UP000183567"/>
    </source>
</evidence>
<dbReference type="GO" id="GO:0006782">
    <property type="term" value="P:protoporphyrinogen IX biosynthetic process"/>
    <property type="evidence" value="ECO:0007669"/>
    <property type="project" value="UniProtKB-UniPathway"/>
</dbReference>
<dbReference type="AlphaFoldDB" id="A0A1J8QJ03"/>
<dbReference type="PANTHER" id="PTHR10755">
    <property type="entry name" value="COPROPORPHYRINOGEN III OXIDASE, MITOCHONDRIAL"/>
    <property type="match status" value="1"/>
</dbReference>
<dbReference type="STRING" id="180088.A0A1J8QJ03"/>
<organism evidence="7 8">
    <name type="scientific">Rhizopogon vesiculosus</name>
    <dbReference type="NCBI Taxonomy" id="180088"/>
    <lineage>
        <taxon>Eukaryota</taxon>
        <taxon>Fungi</taxon>
        <taxon>Dikarya</taxon>
        <taxon>Basidiomycota</taxon>
        <taxon>Agaricomycotina</taxon>
        <taxon>Agaricomycetes</taxon>
        <taxon>Agaricomycetidae</taxon>
        <taxon>Boletales</taxon>
        <taxon>Suillineae</taxon>
        <taxon>Rhizopogonaceae</taxon>
        <taxon>Rhizopogon</taxon>
    </lineage>
</organism>